<comment type="similarity">
    <text evidence="2 9">Belongs to the trans-sulfuration enzymes family.</text>
</comment>
<comment type="pathway">
    <text evidence="5">Amino-acid biosynthesis; L-methionine biosynthesis via de novo pathway; L-homocysteine from L-cystathionine: step 1/1.</text>
</comment>
<dbReference type="GO" id="GO:0019346">
    <property type="term" value="P:transsulfuration"/>
    <property type="evidence" value="ECO:0007669"/>
    <property type="project" value="InterPro"/>
</dbReference>
<comment type="caution">
    <text evidence="11">The sequence shown here is derived from an EMBL/GenBank/DDBJ whole genome shotgun (WGS) entry which is preliminary data.</text>
</comment>
<comment type="catalytic activity">
    <reaction evidence="6">
        <text>L,L-cystathionine + H2O = L-homocysteine + pyruvate + NH4(+)</text>
        <dbReference type="Rhea" id="RHEA:13965"/>
        <dbReference type="ChEBI" id="CHEBI:15361"/>
        <dbReference type="ChEBI" id="CHEBI:15377"/>
        <dbReference type="ChEBI" id="CHEBI:28938"/>
        <dbReference type="ChEBI" id="CHEBI:58161"/>
        <dbReference type="ChEBI" id="CHEBI:58199"/>
    </reaction>
</comment>
<dbReference type="InterPro" id="IPR015424">
    <property type="entry name" value="PyrdxlP-dep_Trfase"/>
</dbReference>
<dbReference type="InterPro" id="IPR015421">
    <property type="entry name" value="PyrdxlP-dep_Trfase_major"/>
</dbReference>
<evidence type="ECO:0000313" key="12">
    <source>
        <dbReference type="Proteomes" id="UP000273675"/>
    </source>
</evidence>
<dbReference type="SUPFAM" id="SSF53383">
    <property type="entry name" value="PLP-dependent transferases"/>
    <property type="match status" value="1"/>
</dbReference>
<accession>A0A495DJP2</accession>
<dbReference type="EMBL" id="RBIM01000002">
    <property type="protein sequence ID" value="RKR02851.1"/>
    <property type="molecule type" value="Genomic_DNA"/>
</dbReference>
<dbReference type="PANTHER" id="PTHR43500">
    <property type="entry name" value="CYSTATHIONINE BETA-LYASE-RELATED"/>
    <property type="match status" value="1"/>
</dbReference>
<dbReference type="Gene3D" id="3.90.1150.10">
    <property type="entry name" value="Aspartate Aminotransferase, domain 1"/>
    <property type="match status" value="1"/>
</dbReference>
<evidence type="ECO:0000256" key="7">
    <source>
        <dbReference type="ARBA" id="ARBA00047625"/>
    </source>
</evidence>
<evidence type="ECO:0000256" key="5">
    <source>
        <dbReference type="ARBA" id="ARBA00046315"/>
    </source>
</evidence>
<evidence type="ECO:0000256" key="2">
    <source>
        <dbReference type="ARBA" id="ARBA00009077"/>
    </source>
</evidence>
<evidence type="ECO:0000256" key="1">
    <source>
        <dbReference type="ARBA" id="ARBA00001933"/>
    </source>
</evidence>
<dbReference type="GO" id="GO:0030170">
    <property type="term" value="F:pyridoxal phosphate binding"/>
    <property type="evidence" value="ECO:0007669"/>
    <property type="project" value="InterPro"/>
</dbReference>
<evidence type="ECO:0000256" key="6">
    <source>
        <dbReference type="ARBA" id="ARBA00047517"/>
    </source>
</evidence>
<evidence type="ECO:0000313" key="11">
    <source>
        <dbReference type="EMBL" id="RKR02851.1"/>
    </source>
</evidence>
<dbReference type="Pfam" id="PF01053">
    <property type="entry name" value="Cys_Met_Meta_PP"/>
    <property type="match status" value="1"/>
</dbReference>
<reference evidence="11 12" key="1">
    <citation type="submission" date="2018-10" db="EMBL/GenBank/DDBJ databases">
        <title>Genomic Encyclopedia of Type Strains, Phase IV (KMG-IV): sequencing the most valuable type-strain genomes for metagenomic binning, comparative biology and taxonomic classification.</title>
        <authorList>
            <person name="Goeker M."/>
        </authorList>
    </citation>
    <scope>NUCLEOTIDE SEQUENCE [LARGE SCALE GENOMIC DNA]</scope>
    <source>
        <strain evidence="11 12">DSM 4734</strain>
    </source>
</reference>
<evidence type="ECO:0000256" key="4">
    <source>
        <dbReference type="ARBA" id="ARBA00023239"/>
    </source>
</evidence>
<proteinExistence type="inferred from homology"/>
<feature type="region of interest" description="Disordered" evidence="10">
    <location>
        <begin position="1"/>
        <end position="23"/>
    </location>
</feature>
<dbReference type="Proteomes" id="UP000273675">
    <property type="component" value="Unassembled WGS sequence"/>
</dbReference>
<gene>
    <name evidence="11" type="ORF">C7435_0791</name>
</gene>
<comment type="catalytic activity">
    <reaction evidence="7">
        <text>an S-substituted L-cysteine + H2O = a thiol + pyruvate + NH4(+)</text>
        <dbReference type="Rhea" id="RHEA:18121"/>
        <dbReference type="ChEBI" id="CHEBI:15361"/>
        <dbReference type="ChEBI" id="CHEBI:15377"/>
        <dbReference type="ChEBI" id="CHEBI:28938"/>
        <dbReference type="ChEBI" id="CHEBI:29256"/>
        <dbReference type="ChEBI" id="CHEBI:58717"/>
        <dbReference type="EC" id="4.4.1.13"/>
    </reaction>
</comment>
<keyword evidence="3 8" id="KW-0663">Pyridoxal phosphate</keyword>
<dbReference type="GO" id="GO:0019450">
    <property type="term" value="P:L-cysteine catabolic process to pyruvate"/>
    <property type="evidence" value="ECO:0007669"/>
    <property type="project" value="TreeGrafter"/>
</dbReference>
<comment type="cofactor">
    <cofactor evidence="1 9">
        <name>pyridoxal 5'-phosphate</name>
        <dbReference type="ChEBI" id="CHEBI:597326"/>
    </cofactor>
</comment>
<feature type="modified residue" description="N6-(pyridoxal phosphate)lysine" evidence="8">
    <location>
        <position position="222"/>
    </location>
</feature>
<dbReference type="PANTHER" id="PTHR43500:SF1">
    <property type="entry name" value="CYSTATHIONINE BETA-LYASE-RELATED"/>
    <property type="match status" value="1"/>
</dbReference>
<keyword evidence="4 11" id="KW-0456">Lyase</keyword>
<evidence type="ECO:0000256" key="8">
    <source>
        <dbReference type="PIRSR" id="PIRSR001434-2"/>
    </source>
</evidence>
<evidence type="ECO:0000256" key="9">
    <source>
        <dbReference type="RuleBase" id="RU362118"/>
    </source>
</evidence>
<dbReference type="InterPro" id="IPR015422">
    <property type="entry name" value="PyrdxlP-dep_Trfase_small"/>
</dbReference>
<dbReference type="PIRSF" id="PIRSF001434">
    <property type="entry name" value="CGS"/>
    <property type="match status" value="1"/>
</dbReference>
<dbReference type="PROSITE" id="PS00868">
    <property type="entry name" value="CYS_MET_METAB_PP"/>
    <property type="match status" value="1"/>
</dbReference>
<name>A0A495DJP2_9PROT</name>
<dbReference type="AlphaFoldDB" id="A0A495DJP2"/>
<dbReference type="InterPro" id="IPR054542">
    <property type="entry name" value="Cys_met_metab_PP"/>
</dbReference>
<dbReference type="FunFam" id="3.40.640.10:FF:000046">
    <property type="entry name" value="Cystathionine gamma-lyase"/>
    <property type="match status" value="1"/>
</dbReference>
<dbReference type="InterPro" id="IPR000277">
    <property type="entry name" value="Cys/Met-Metab_PyrdxlP-dep_enz"/>
</dbReference>
<sequence>MTGPGANGAAVPTPQLNRKHDAMKDETKLTRLGRPHDERGQVNPSVARGSTMLAPSASALYDFPPGRKHYGRIGLETHDALRGALTELQGGAGCALTSSGLMANTLSILAATEAGGEVLAADCIYGPVRNFLLTQLARFGVTTRFFAPRMGAEIADLITDKTQAILLESPGSLTMELQDVPAIAKIAREKGVITIIDDTWSAGLTLKPLQLGVDYAVQALTKYVGGHSDLLMGAVVARDEALFQRLQTTERAFGFHTGPDDAYLALRGLRSMGVRMQRSAESSLAIADWLAAREGVGAIRHPARPDHPDHAIFKRDFTGACGLFAFEVPGWDIPTSERFLDALEVFGMGFSWGGYESLAIHCDPQLKRSKTEHKHDGALIRLSIGLEAPEDLIADLERGFKAAT</sequence>
<dbReference type="GO" id="GO:0047804">
    <property type="term" value="F:cysteine-S-conjugate beta-lyase activity"/>
    <property type="evidence" value="ECO:0007669"/>
    <property type="project" value="UniProtKB-EC"/>
</dbReference>
<protein>
    <submittedName>
        <fullName evidence="11">Cystathionine beta-lyase</fullName>
    </submittedName>
</protein>
<evidence type="ECO:0000256" key="10">
    <source>
        <dbReference type="SAM" id="MobiDB-lite"/>
    </source>
</evidence>
<evidence type="ECO:0000256" key="3">
    <source>
        <dbReference type="ARBA" id="ARBA00022898"/>
    </source>
</evidence>
<dbReference type="InterPro" id="IPR006233">
    <property type="entry name" value="Cys_b_lyase_bac"/>
</dbReference>
<dbReference type="Gene3D" id="3.40.640.10">
    <property type="entry name" value="Type I PLP-dependent aspartate aminotransferase-like (Major domain)"/>
    <property type="match status" value="1"/>
</dbReference>
<organism evidence="11 12">
    <name type="scientific">Maricaulis maris</name>
    <dbReference type="NCBI Taxonomy" id="74318"/>
    <lineage>
        <taxon>Bacteria</taxon>
        <taxon>Pseudomonadati</taxon>
        <taxon>Pseudomonadota</taxon>
        <taxon>Alphaproteobacteria</taxon>
        <taxon>Maricaulales</taxon>
        <taxon>Maricaulaceae</taxon>
        <taxon>Maricaulis</taxon>
    </lineage>
</organism>
<dbReference type="NCBIfam" id="TIGR01324">
    <property type="entry name" value="cysta_beta_ly_B"/>
    <property type="match status" value="1"/>
</dbReference>